<keyword evidence="2" id="KW-1185">Reference proteome</keyword>
<dbReference type="Proteomes" id="UP000019205">
    <property type="component" value="Chromosome"/>
</dbReference>
<accession>A4A4V6</accession>
<reference evidence="1 2" key="1">
    <citation type="journal article" date="2007" name="Proc. Natl. Acad. Sci. U.S.A.">
        <title>Characterization of a marine gammaproteobacterium capable of aerobic anoxygenic photosynthesis.</title>
        <authorList>
            <person name="Fuchs B.M."/>
            <person name="Spring S."/>
            <person name="Teeling H."/>
            <person name="Quast C."/>
            <person name="Wulf J."/>
            <person name="Schattenhofer M."/>
            <person name="Yan S."/>
            <person name="Ferriera S."/>
            <person name="Johnson J."/>
            <person name="Glockner F.O."/>
            <person name="Amann R."/>
        </authorList>
    </citation>
    <scope>NUCLEOTIDE SEQUENCE [LARGE SCALE GENOMIC DNA]</scope>
    <source>
        <strain evidence="1">KT71</strain>
    </source>
</reference>
<proteinExistence type="predicted"/>
<protein>
    <submittedName>
        <fullName evidence="1">Uncharacterized protein</fullName>
    </submittedName>
</protein>
<reference evidence="1 2" key="2">
    <citation type="journal article" date="2009" name="PLoS ONE">
        <title>The photosynthetic apparatus and its regulation in the aerobic gammaproteobacterium Congregibacter litoralis gen. nov., sp. nov.</title>
        <authorList>
            <person name="Spring S."/>
            <person name="Lunsdorf H."/>
            <person name="Fuchs B.M."/>
            <person name="Tindall B.J."/>
        </authorList>
    </citation>
    <scope>NUCLEOTIDE SEQUENCE [LARGE SCALE GENOMIC DNA]</scope>
    <source>
        <strain evidence="1">KT71</strain>
    </source>
</reference>
<gene>
    <name evidence="1" type="ORF">KT71_09377</name>
</gene>
<sequence length="85" mass="9625">MDPSRNDQGIKVTFEKPVPLLGLHAQHLGFVRRCRLTKKACVVDALELQTSWQSIEIDRSAVSYDSEQGVFKLLKGDALVRNVDW</sequence>
<evidence type="ECO:0000313" key="1">
    <source>
        <dbReference type="EMBL" id="EAQ98827.2"/>
    </source>
</evidence>
<comment type="caution">
    <text evidence="1">The sequence shown here is derived from an EMBL/GenBank/DDBJ whole genome shotgun (WGS) entry which is preliminary data.</text>
</comment>
<evidence type="ECO:0000313" key="2">
    <source>
        <dbReference type="Proteomes" id="UP000019205"/>
    </source>
</evidence>
<dbReference type="EMBL" id="AAOA02000003">
    <property type="protein sequence ID" value="EAQ98827.2"/>
    <property type="molecule type" value="Genomic_DNA"/>
</dbReference>
<organism evidence="1 2">
    <name type="scientific">Congregibacter litoralis KT71</name>
    <dbReference type="NCBI Taxonomy" id="314285"/>
    <lineage>
        <taxon>Bacteria</taxon>
        <taxon>Pseudomonadati</taxon>
        <taxon>Pseudomonadota</taxon>
        <taxon>Gammaproteobacteria</taxon>
        <taxon>Cellvibrionales</taxon>
        <taxon>Halieaceae</taxon>
        <taxon>Congregibacter</taxon>
    </lineage>
</organism>
<dbReference type="AlphaFoldDB" id="A4A4V6"/>
<dbReference type="HOGENOM" id="CLU_2506996_0_0_6"/>
<name>A4A4V6_9GAMM</name>